<comment type="caution">
    <text evidence="7">The sequence shown here is derived from an EMBL/GenBank/DDBJ whole genome shotgun (WGS) entry which is preliminary data.</text>
</comment>
<feature type="region of interest" description="Disordered" evidence="4">
    <location>
        <begin position="1649"/>
        <end position="1670"/>
    </location>
</feature>
<sequence length="1931" mass="214090">MPVWQDPFVEVIKYGMTHRNVGWYTQGDVEETQDQHIHKNVFKIRGAIAAANYLRFPRDAAKGTHGLGLTGRYVYLQVRRVGNQPMTIHLDFVTSKKTALRFTISSLYELFRSTGTVLRVPLSLDARWTVVVVDMVRLLERHPFNQHTRDTYRHLKTITLCASMNLRNVFISSTLYTPKTLPRSLQFCGDFGEQYCWIMVPLDDNPSLDHRHFDAVKQEDLRIAATSTPVTRLRRGSIESVLSADYETKVEGVSPIRREVIAKISPRTKDANIRRDRNEILSKTDQILRDAGVFDINTGTNQESVDASYQSPLASPIVKFTPGLKQGLRTRIVSSSTKTEWPDPILELDRVIGFSNDFPRMLLWVPDGSACIYSSSSTIVYREFCCESKLASGIADNSTEAVKGSVETSEPMTTTKEHFLYGHCAAICSLAITNDGQYLASTEQPVEAQQNGIRLWDLTRRECITIVKAQPKGVHALCFSPLSKNRLLLCVVGRDECFRTQIFVWDCSSLQNGKQKSVNLMARQTSDFPIDQIAFSPYEQHDQFHLVSCGRENVRYWRVNPNSGHLTGTPVILNEYSRGTVFNDIGFDTLVDSHPSNIHRVRPLYVASSLGTLLVVDYDSKQVICVYQLHDASINCLSVNEGFCVTGSNDCFLRVWSLDFTDFFLEAYHEAGVSWLDVSADGMKVLVGSRNNSIGVLDISDQQYATLLRSHTKTITAMAPAPWESPLASLVLDDIRPGGVGTAESELITASSDGTLRVWDTMSGHQLYEFGMQQEQVTCLAASPVHSGIVAVGFVSGCTRIFDVHRTDSTKETPSSMLHEFRQHQSSIQHIAFDTGGQHLYTSGAGKQLCLYDAQQSEYLPLKMLLADFDAEDGRFEVSHDKKWLVLISSDRRDVLMLDPSSLRVIATVRPPKPEETLKLARFSNHSAELLVLSASDKLHVFSLPGREFVQSMPLLGQEGISTIVLSTNAKYMATGGTNGSIRVWNWDDRGNIGRMHQSFIGHAGKVNELAFTKDGKRLVGTGESSAICIWQFHGDSAPLSPREKSGPMNANVFKLYGLEDDNDEANVGNSKINFRLSLEDDALKLTSQNENELASVLSNATDFQSIDIETNVMEITSSISGDLCLASTIGGVNVTNFTWSYSTGKIVYTINSILVVEDIASGKKQFYEDFRDEAEIVVMELSSTGDAVAMISSQFDVIKVRSLTSSHESNTSAENLVEIPLLPDIHIVSSLAFSQNNPEGNNQELLCMACEFGKPDLQHSTVIVVASIAQRSIIWSSMNSSDFQAENIQQIVSTPDSQFLLLSAERSSISTLTVSGIEPEAKLESLIVSFPTPVQLISLFNKHGKIDRLRFLVGVDNDRYCYFYDLQQSTFIATTQLLLLPSKAKYPKQEDTEIKNSCSSRKTVEFMEWVTTAGKSLLITGSRTENVLYVHGIPMLSTKHSARVQIDWQRLARAGVSLVCKISLTRSGLLRSLSVDPVRDVGIATTNEGAVVLVHFDASPTVKVLRGPARDDSDSGSPFAAAFALNGSVLLSTAKNDDAIRVWLPELSREIASFQVDSAVCTCFAVNPFSTPDGVPGSSVMAGYSDGSLRVFDLCEMRLLSRFELSPSSAKSTRVIFDRILFVGAFTALVVTKCNSVLLVDISNAWEGRGETPNPTPPKRTSLRQCKSAQVRSKTNLKPRIKGRKSEREVVYRELTLLPSSYVRRKRLPGLAKSEQIDVHIGVVDVMESGEATVHPFVIVVKYTGPVRYGHGRCVVKVFADPTMSVSNGEEISPTDEWRLHTNPNLDQCVATFIPSSSGSVQVLYSCTVQQTEHNSVSKPWKMELRDCLQQRVIRRFYLGISNSRLETPVLLRSISVDLSRDAPEATEVMLLVDSSGNMAVLDLNDRQLVPINTQLIQHLHLQPCSISRTSSSLLLSSPTQLAIANLIFH</sequence>
<keyword evidence="8" id="KW-1185">Reference proteome</keyword>
<evidence type="ECO:0000256" key="1">
    <source>
        <dbReference type="ARBA" id="ARBA00022574"/>
    </source>
</evidence>
<dbReference type="InterPro" id="IPR036322">
    <property type="entry name" value="WD40_repeat_dom_sf"/>
</dbReference>
<accession>A0AAD9LP48</accession>
<evidence type="ECO:0000256" key="4">
    <source>
        <dbReference type="SAM" id="MobiDB-lite"/>
    </source>
</evidence>
<dbReference type="PANTHER" id="PTHR13720">
    <property type="entry name" value="WD-40 REPEAT PROTEIN"/>
    <property type="match status" value="1"/>
</dbReference>
<dbReference type="PANTHER" id="PTHR13720:SF24">
    <property type="entry name" value="WD REPEAT-CONTAINING PROTEIN 90"/>
    <property type="match status" value="1"/>
</dbReference>
<dbReference type="InterPro" id="IPR055441">
    <property type="entry name" value="Beta-prop_WDR90_POC16_2nd"/>
</dbReference>
<dbReference type="InterPro" id="IPR011047">
    <property type="entry name" value="Quinoprotein_ADH-like_sf"/>
</dbReference>
<proteinExistence type="predicted"/>
<gene>
    <name evidence="7" type="ORF">P3T76_006803</name>
</gene>
<dbReference type="EMBL" id="JASMQC010000011">
    <property type="protein sequence ID" value="KAK1941739.1"/>
    <property type="molecule type" value="Genomic_DNA"/>
</dbReference>
<dbReference type="SUPFAM" id="SSF50978">
    <property type="entry name" value="WD40 repeat-like"/>
    <property type="match status" value="1"/>
</dbReference>
<feature type="repeat" description="WD" evidence="3">
    <location>
        <begin position="1000"/>
        <end position="1041"/>
    </location>
</feature>
<reference evidence="7" key="1">
    <citation type="submission" date="2023-08" db="EMBL/GenBank/DDBJ databases">
        <title>Reference Genome Resource for the Citrus Pathogen Phytophthora citrophthora.</title>
        <authorList>
            <person name="Moller H."/>
            <person name="Coetzee B."/>
            <person name="Rose L.J."/>
            <person name="Van Niekerk J.M."/>
        </authorList>
    </citation>
    <scope>NUCLEOTIDE SEQUENCE</scope>
    <source>
        <strain evidence="7">STE-U-9442</strain>
    </source>
</reference>
<evidence type="ECO:0000256" key="2">
    <source>
        <dbReference type="ARBA" id="ARBA00022737"/>
    </source>
</evidence>
<protein>
    <submittedName>
        <fullName evidence="7">WD repeat-containing protein 90</fullName>
    </submittedName>
</protein>
<evidence type="ECO:0000313" key="7">
    <source>
        <dbReference type="EMBL" id="KAK1941739.1"/>
    </source>
</evidence>
<dbReference type="InterPro" id="IPR007714">
    <property type="entry name" value="CFA20_dom"/>
</dbReference>
<dbReference type="Pfam" id="PF05018">
    <property type="entry name" value="CFA20_dom"/>
    <property type="match status" value="1"/>
</dbReference>
<evidence type="ECO:0000259" key="5">
    <source>
        <dbReference type="Pfam" id="PF05018"/>
    </source>
</evidence>
<name>A0AAD9LP48_9STRA</name>
<feature type="domain" description="WDR90/POC16 second beta-propeller" evidence="6">
    <location>
        <begin position="744"/>
        <end position="1032"/>
    </location>
</feature>
<dbReference type="SMART" id="SM00320">
    <property type="entry name" value="WD40"/>
    <property type="match status" value="11"/>
</dbReference>
<keyword evidence="1 3" id="KW-0853">WD repeat</keyword>
<feature type="repeat" description="WD" evidence="3">
    <location>
        <begin position="961"/>
        <end position="986"/>
    </location>
</feature>
<dbReference type="SUPFAM" id="SSF50998">
    <property type="entry name" value="Quinoprotein alcohol dehydrogenase-like"/>
    <property type="match status" value="1"/>
</dbReference>
<dbReference type="Gene3D" id="2.130.10.10">
    <property type="entry name" value="YVTN repeat-like/Quinoprotein amine dehydrogenase"/>
    <property type="match status" value="5"/>
</dbReference>
<evidence type="ECO:0000313" key="8">
    <source>
        <dbReference type="Proteomes" id="UP001259832"/>
    </source>
</evidence>
<dbReference type="Proteomes" id="UP001259832">
    <property type="component" value="Unassembled WGS sequence"/>
</dbReference>
<dbReference type="Pfam" id="PF23393">
    <property type="entry name" value="Beta-prop_WDR90_POC16_2nd"/>
    <property type="match status" value="1"/>
</dbReference>
<dbReference type="Pfam" id="PF00400">
    <property type="entry name" value="WD40"/>
    <property type="match status" value="2"/>
</dbReference>
<feature type="domain" description="CFA20" evidence="5">
    <location>
        <begin position="3"/>
        <end position="186"/>
    </location>
</feature>
<evidence type="ECO:0000259" key="6">
    <source>
        <dbReference type="Pfam" id="PF23393"/>
    </source>
</evidence>
<organism evidence="7 8">
    <name type="scientific">Phytophthora citrophthora</name>
    <dbReference type="NCBI Taxonomy" id="4793"/>
    <lineage>
        <taxon>Eukaryota</taxon>
        <taxon>Sar</taxon>
        <taxon>Stramenopiles</taxon>
        <taxon>Oomycota</taxon>
        <taxon>Peronosporomycetes</taxon>
        <taxon>Peronosporales</taxon>
        <taxon>Peronosporaceae</taxon>
        <taxon>Phytophthora</taxon>
    </lineage>
</organism>
<dbReference type="InterPro" id="IPR015943">
    <property type="entry name" value="WD40/YVTN_repeat-like_dom_sf"/>
</dbReference>
<dbReference type="InterPro" id="IPR050630">
    <property type="entry name" value="WD_repeat_EMAP"/>
</dbReference>
<feature type="repeat" description="WD" evidence="3">
    <location>
        <begin position="747"/>
        <end position="769"/>
    </location>
</feature>
<dbReference type="InterPro" id="IPR001680">
    <property type="entry name" value="WD40_rpt"/>
</dbReference>
<keyword evidence="2" id="KW-0677">Repeat</keyword>
<dbReference type="PROSITE" id="PS50082">
    <property type="entry name" value="WD_REPEATS_2"/>
    <property type="match status" value="3"/>
</dbReference>
<evidence type="ECO:0000256" key="3">
    <source>
        <dbReference type="PROSITE-ProRule" id="PRU00221"/>
    </source>
</evidence>
<dbReference type="SUPFAM" id="SSF101908">
    <property type="entry name" value="Putative isomerase YbhE"/>
    <property type="match status" value="1"/>
</dbReference>